<dbReference type="Proteomes" id="UP000009340">
    <property type="component" value="Unassembled WGS sequence"/>
</dbReference>
<reference evidence="1" key="1">
    <citation type="submission" date="2012-07" db="EMBL/GenBank/DDBJ databases">
        <authorList>
            <person name="Cummings C."/>
        </authorList>
    </citation>
    <scope>NUCLEOTIDE SEQUENCE</scope>
    <source>
        <strain evidence="1">1330</strain>
    </source>
</reference>
<dbReference type="AlphaFoldDB" id="K8AE11"/>
<accession>K8AE11</accession>
<name>K8AE11_9ENTR</name>
<proteinExistence type="predicted"/>
<protein>
    <submittedName>
        <fullName evidence="1">Uncharacterized protein</fullName>
    </submittedName>
</protein>
<organism evidence="1 2">
    <name type="scientific">Cronobacter condimenti 1330</name>
    <dbReference type="NCBI Taxonomy" id="1073999"/>
    <lineage>
        <taxon>Bacteria</taxon>
        <taxon>Pseudomonadati</taxon>
        <taxon>Pseudomonadota</taxon>
        <taxon>Gammaproteobacteria</taxon>
        <taxon>Enterobacterales</taxon>
        <taxon>Enterobacteriaceae</taxon>
        <taxon>Cronobacter</taxon>
    </lineage>
</organism>
<sequence>MSAKMKKGSFGCLFIGVVNVGWRFAALPTHNIPPVEKL</sequence>
<dbReference type="EMBL" id="CAKW01000125">
    <property type="protein sequence ID" value="CCJ74024.1"/>
    <property type="molecule type" value="Genomic_DNA"/>
</dbReference>
<evidence type="ECO:0000313" key="2">
    <source>
        <dbReference type="Proteomes" id="UP000009340"/>
    </source>
</evidence>
<evidence type="ECO:0000313" key="1">
    <source>
        <dbReference type="EMBL" id="CCJ74024.1"/>
    </source>
</evidence>
<comment type="caution">
    <text evidence="1">The sequence shown here is derived from an EMBL/GenBank/DDBJ whole genome shotgun (WGS) entry which is preliminary data.</text>
</comment>
<gene>
    <name evidence="1" type="ORF">BN137_3417</name>
</gene>